<gene>
    <name evidence="10" type="primary">pmm-pgm</name>
</gene>
<dbReference type="Pfam" id="PF02879">
    <property type="entry name" value="PGM_PMM_II"/>
    <property type="match status" value="1"/>
</dbReference>
<dbReference type="PANTHER" id="PTHR43771">
    <property type="entry name" value="PHOSPHOMANNOMUTASE"/>
    <property type="match status" value="1"/>
</dbReference>
<dbReference type="GO" id="GO:0004614">
    <property type="term" value="F:phosphoglucomutase activity"/>
    <property type="evidence" value="ECO:0007669"/>
    <property type="project" value="UniProtKB-EC"/>
</dbReference>
<keyword evidence="5" id="KW-0460">Magnesium</keyword>
<feature type="domain" description="Alpha-D-phosphohexomutase alpha/beta/alpha" evidence="9">
    <location>
        <begin position="277"/>
        <end position="354"/>
    </location>
</feature>
<dbReference type="InterPro" id="IPR005845">
    <property type="entry name" value="A-D-PHexomutase_a/b/a-II"/>
</dbReference>
<sequence length="455" mass="50543">MLYQAELSRHERFLLRVYKKRFWFKEVKISISGIRGVYGKDFFPEDVIKFCNGFSKLIKTGKCAIGMDTRETGEMIQKLVSATMLERGIDVYNLGITPTPVVFRKAREIGAGIVITSSHNPLEWNGLKFIIDGRGITLDELEIVKHGKNLEKNEIGKEIISESNYISDAVKIIGKLNKPQQITIDIGGGAAKTIAPKLLQEIGCQVETINDELDGCSRGPDPTSNELTELVSKTKDLGFAFDLDSDRVILVMNGGKKSSDITLGLGVVKAIKLGIKKFVLSIDSSLAVEKYIIQHGGKVSRSKVGEANVIQMMIENDAEAGGEGSSGGFILKDFNMCRDGLLTSGLIASMIDDESIQKDIEFFESFSQIRDKVSIESSLHDKIITEIVKKIEGKYEINKLDGIKISIDDNTWSLIRKSNTEDIIRISTESNDGELLVKIQKEMIKMVENCYEEIK</sequence>
<evidence type="ECO:0000259" key="8">
    <source>
        <dbReference type="Pfam" id="PF02879"/>
    </source>
</evidence>
<dbReference type="GO" id="GO:0005975">
    <property type="term" value="P:carbohydrate metabolic process"/>
    <property type="evidence" value="ECO:0007669"/>
    <property type="project" value="InterPro"/>
</dbReference>
<comment type="similarity">
    <text evidence="2">Belongs to the phosphohexose mutase family.</text>
</comment>
<dbReference type="Gene3D" id="3.40.120.10">
    <property type="entry name" value="Alpha-D-Glucose-1,6-Bisphosphate, subunit A, domain 3"/>
    <property type="match status" value="3"/>
</dbReference>
<dbReference type="InterPro" id="IPR016055">
    <property type="entry name" value="A-D-PHexomutase_a/b/a-I/II/III"/>
</dbReference>
<dbReference type="EC" id="5.4.2.2" evidence="10"/>
<evidence type="ECO:0000256" key="2">
    <source>
        <dbReference type="ARBA" id="ARBA00010231"/>
    </source>
</evidence>
<dbReference type="PRINTS" id="PR00509">
    <property type="entry name" value="PGMPMM"/>
</dbReference>
<dbReference type="Gene3D" id="3.30.310.50">
    <property type="entry name" value="Alpha-D-phosphohexomutase, C-terminal domain"/>
    <property type="match status" value="1"/>
</dbReference>
<feature type="domain" description="Alpha-D-phosphohexomutase alpha/beta/alpha" evidence="7">
    <location>
        <begin position="32"/>
        <end position="139"/>
    </location>
</feature>
<evidence type="ECO:0000256" key="6">
    <source>
        <dbReference type="ARBA" id="ARBA00023235"/>
    </source>
</evidence>
<keyword evidence="3" id="KW-0597">Phosphoprotein</keyword>
<comment type="cofactor">
    <cofactor evidence="1">
        <name>Mg(2+)</name>
        <dbReference type="ChEBI" id="CHEBI:18420"/>
    </cofactor>
</comment>
<dbReference type="InterPro" id="IPR005841">
    <property type="entry name" value="Alpha-D-phosphohexomutase_SF"/>
</dbReference>
<organism evidence="10">
    <name type="scientific">uncultured marine thaumarchaeote KM3_25_D06</name>
    <dbReference type="NCBI Taxonomy" id="1456104"/>
    <lineage>
        <taxon>Archaea</taxon>
        <taxon>Nitrososphaerota</taxon>
        <taxon>environmental samples</taxon>
    </lineage>
</organism>
<dbReference type="Pfam" id="PF02880">
    <property type="entry name" value="PGM_PMM_III"/>
    <property type="match status" value="1"/>
</dbReference>
<protein>
    <submittedName>
        <fullName evidence="10">Phosphoglucomutase/phosphomannomutase (Pmm-pgm)</fullName>
        <ecNumber evidence="10">5.4.2.2</ecNumber>
    </submittedName>
</protein>
<dbReference type="PANTHER" id="PTHR43771:SF1">
    <property type="entry name" value="PHOSPHOMANNOMUTASE"/>
    <property type="match status" value="1"/>
</dbReference>
<dbReference type="InterPro" id="IPR005844">
    <property type="entry name" value="A-D-PHexomutase_a/b/a-I"/>
</dbReference>
<reference evidence="10" key="1">
    <citation type="journal article" date="2014" name="Genome Biol. Evol.">
        <title>Pangenome evidence for extensive interdomain horizontal transfer affecting lineage core and shell genes in uncultured planktonic thaumarchaeota and euryarchaeota.</title>
        <authorList>
            <person name="Deschamps P."/>
            <person name="Zivanovic Y."/>
            <person name="Moreira D."/>
            <person name="Rodriguez-Valera F."/>
            <person name="Lopez-Garcia P."/>
        </authorList>
    </citation>
    <scope>NUCLEOTIDE SEQUENCE</scope>
</reference>
<name>A0A075H020_9ARCH</name>
<dbReference type="AlphaFoldDB" id="A0A075H020"/>
<accession>A0A075H020</accession>
<evidence type="ECO:0000256" key="1">
    <source>
        <dbReference type="ARBA" id="ARBA00001946"/>
    </source>
</evidence>
<evidence type="ECO:0000256" key="5">
    <source>
        <dbReference type="ARBA" id="ARBA00022842"/>
    </source>
</evidence>
<evidence type="ECO:0000256" key="3">
    <source>
        <dbReference type="ARBA" id="ARBA00022553"/>
    </source>
</evidence>
<dbReference type="SUPFAM" id="SSF55957">
    <property type="entry name" value="Phosphoglucomutase, C-terminal domain"/>
    <property type="match status" value="1"/>
</dbReference>
<evidence type="ECO:0000313" key="10">
    <source>
        <dbReference type="EMBL" id="AIF07882.1"/>
    </source>
</evidence>
<evidence type="ECO:0000259" key="9">
    <source>
        <dbReference type="Pfam" id="PF02880"/>
    </source>
</evidence>
<dbReference type="GO" id="GO:0046872">
    <property type="term" value="F:metal ion binding"/>
    <property type="evidence" value="ECO:0007669"/>
    <property type="project" value="UniProtKB-KW"/>
</dbReference>
<dbReference type="InterPro" id="IPR005846">
    <property type="entry name" value="A-D-PHexomutase_a/b/a-III"/>
</dbReference>
<keyword evidence="4" id="KW-0479">Metal-binding</keyword>
<dbReference type="SUPFAM" id="SSF53738">
    <property type="entry name" value="Phosphoglucomutase, first 3 domains"/>
    <property type="match status" value="3"/>
</dbReference>
<keyword evidence="6 10" id="KW-0413">Isomerase</keyword>
<feature type="domain" description="Alpha-D-phosphohexomutase alpha/beta/alpha" evidence="8">
    <location>
        <begin position="165"/>
        <end position="254"/>
    </location>
</feature>
<dbReference type="InterPro" id="IPR036900">
    <property type="entry name" value="A-D-PHexomutase_C_sf"/>
</dbReference>
<proteinExistence type="inferred from homology"/>
<evidence type="ECO:0000259" key="7">
    <source>
        <dbReference type="Pfam" id="PF02878"/>
    </source>
</evidence>
<dbReference type="Pfam" id="PF02878">
    <property type="entry name" value="PGM_PMM_I"/>
    <property type="match status" value="1"/>
</dbReference>
<dbReference type="EMBL" id="KF900815">
    <property type="protein sequence ID" value="AIF07882.1"/>
    <property type="molecule type" value="Genomic_DNA"/>
</dbReference>
<evidence type="ECO:0000256" key="4">
    <source>
        <dbReference type="ARBA" id="ARBA00022723"/>
    </source>
</evidence>